<dbReference type="InterPro" id="IPR029058">
    <property type="entry name" value="AB_hydrolase_fold"/>
</dbReference>
<dbReference type="Pfam" id="PF00930">
    <property type="entry name" value="DPPIV_N"/>
    <property type="match status" value="1"/>
</dbReference>
<keyword evidence="8" id="KW-0735">Signal-anchor</keyword>
<evidence type="ECO:0000259" key="15">
    <source>
        <dbReference type="Pfam" id="PF00930"/>
    </source>
</evidence>
<protein>
    <submittedName>
        <fullName evidence="16">Dpp4p</fullName>
        <ecNumber evidence="16">3.4.14.5</ecNumber>
    </submittedName>
</protein>
<dbReference type="PANTHER" id="PTHR11731">
    <property type="entry name" value="PROTEASE FAMILY S9B,C DIPEPTIDYL-PEPTIDASE IV-RELATED"/>
    <property type="match status" value="1"/>
</dbReference>
<evidence type="ECO:0000256" key="11">
    <source>
        <dbReference type="ARBA" id="ARBA00023180"/>
    </source>
</evidence>
<dbReference type="PANTHER" id="PTHR11731:SF200">
    <property type="entry name" value="DIPEPTIDYL PEPTIDASE 10, ISOFORM B"/>
    <property type="match status" value="1"/>
</dbReference>
<evidence type="ECO:0000256" key="7">
    <source>
        <dbReference type="ARBA" id="ARBA00022825"/>
    </source>
</evidence>
<dbReference type="GO" id="GO:0006508">
    <property type="term" value="P:proteolysis"/>
    <property type="evidence" value="ECO:0007669"/>
    <property type="project" value="UniProtKB-KW"/>
</dbReference>
<dbReference type="Gene3D" id="2.140.10.30">
    <property type="entry name" value="Dipeptidylpeptidase IV, N-terminal domain"/>
    <property type="match status" value="1"/>
</dbReference>
<keyword evidence="4" id="KW-0645">Protease</keyword>
<keyword evidence="11" id="KW-0325">Glycoprotein</keyword>
<feature type="domain" description="Dipeptidylpeptidase IV N-terminal" evidence="15">
    <location>
        <begin position="208"/>
        <end position="630"/>
    </location>
</feature>
<dbReference type="GO" id="GO:0008236">
    <property type="term" value="F:serine-type peptidase activity"/>
    <property type="evidence" value="ECO:0007669"/>
    <property type="project" value="UniProtKB-KW"/>
</dbReference>
<evidence type="ECO:0000256" key="9">
    <source>
        <dbReference type="ARBA" id="ARBA00022989"/>
    </source>
</evidence>
<name>A0A9W8DUG2_9FUNG</name>
<evidence type="ECO:0000256" key="10">
    <source>
        <dbReference type="ARBA" id="ARBA00023136"/>
    </source>
</evidence>
<organism evidence="16 17">
    <name type="scientific">Mycoemilia scoparia</name>
    <dbReference type="NCBI Taxonomy" id="417184"/>
    <lineage>
        <taxon>Eukaryota</taxon>
        <taxon>Fungi</taxon>
        <taxon>Fungi incertae sedis</taxon>
        <taxon>Zoopagomycota</taxon>
        <taxon>Kickxellomycotina</taxon>
        <taxon>Kickxellomycetes</taxon>
        <taxon>Kickxellales</taxon>
        <taxon>Kickxellaceae</taxon>
        <taxon>Mycoemilia</taxon>
    </lineage>
</organism>
<accession>A0A9W8DUG2</accession>
<comment type="similarity">
    <text evidence="2">Belongs to the peptidase S9B family.</text>
</comment>
<reference evidence="16" key="1">
    <citation type="submission" date="2022-07" db="EMBL/GenBank/DDBJ databases">
        <title>Phylogenomic reconstructions and comparative analyses of Kickxellomycotina fungi.</title>
        <authorList>
            <person name="Reynolds N.K."/>
            <person name="Stajich J.E."/>
            <person name="Barry K."/>
            <person name="Grigoriev I.V."/>
            <person name="Crous P."/>
            <person name="Smith M.E."/>
        </authorList>
    </citation>
    <scope>NUCLEOTIDE SEQUENCE</scope>
    <source>
        <strain evidence="16">NBRC 100468</strain>
    </source>
</reference>
<dbReference type="Gene3D" id="3.40.50.1820">
    <property type="entry name" value="alpha/beta hydrolase"/>
    <property type="match status" value="1"/>
</dbReference>
<dbReference type="AlphaFoldDB" id="A0A9W8DUG2"/>
<gene>
    <name evidence="16" type="primary">dpp4</name>
    <name evidence="16" type="ORF">H4219_002403</name>
</gene>
<dbReference type="EC" id="3.4.14.5" evidence="16"/>
<dbReference type="SUPFAM" id="SSF53474">
    <property type="entry name" value="alpha/beta-Hydrolases"/>
    <property type="match status" value="1"/>
</dbReference>
<evidence type="ECO:0000256" key="3">
    <source>
        <dbReference type="ARBA" id="ARBA00022438"/>
    </source>
</evidence>
<dbReference type="GO" id="GO:0004177">
    <property type="term" value="F:aminopeptidase activity"/>
    <property type="evidence" value="ECO:0007669"/>
    <property type="project" value="UniProtKB-KW"/>
</dbReference>
<dbReference type="GO" id="GO:0005886">
    <property type="term" value="C:plasma membrane"/>
    <property type="evidence" value="ECO:0007669"/>
    <property type="project" value="TreeGrafter"/>
</dbReference>
<dbReference type="SUPFAM" id="SSF82171">
    <property type="entry name" value="DPP6 N-terminal domain-like"/>
    <property type="match status" value="1"/>
</dbReference>
<dbReference type="InterPro" id="IPR001375">
    <property type="entry name" value="Peptidase_S9_cat"/>
</dbReference>
<dbReference type="GO" id="GO:0005774">
    <property type="term" value="C:vacuolar membrane"/>
    <property type="evidence" value="ECO:0007669"/>
    <property type="project" value="UniProtKB-SubCell"/>
</dbReference>
<dbReference type="GO" id="GO:0008239">
    <property type="term" value="F:dipeptidyl-peptidase activity"/>
    <property type="evidence" value="ECO:0007669"/>
    <property type="project" value="UniProtKB-EC"/>
</dbReference>
<feature type="domain" description="Peptidase S9 prolyl oligopeptidase catalytic" evidence="14">
    <location>
        <begin position="734"/>
        <end position="926"/>
    </location>
</feature>
<evidence type="ECO:0000256" key="4">
    <source>
        <dbReference type="ARBA" id="ARBA00022670"/>
    </source>
</evidence>
<sequence length="936" mass="105861">MHSGGPRSSAGGSNSEYSAFTVRTESDDEQTELSYGNNNFSQRLMHNGSNEALQSGNSVEDQGASKEHKKSWTQRRFSVQHILFIILANTTIFLAIGGIFMVYQRVAIPFAVQEKSESKQSIGRNLTEPCFTYEGVLRGEYFPNVGSMDWIAHPTDSNIDGLQIERLIGTIMISSISDSNWFRILANKEDLNSAFGGKDFSYNSYKVSPDWEFILFETNHKKIWRHSYTSEYYVYNIKSKALKLLTTYKSDKVQMAQWAPKGHKISFVIENNLYLSDTETIIQVTDTGSPSVFNGVSDWIYEEEVLEDSLAHWWSPDAESIAYLSLNDTDVPIFTYSLYHAENHTNVYPEDIKLHYPKAGYTNPTVAVYVYHPDFKSQQPKSEFNHIEAFHNTAAGKAPMQVAIPEPRFNSDDVFVTQVTWTTTTHSNLLIRTMNRVQDHMRVYLSKIDGPESQNTGVHTTMTREWNTNEKDGDGSWIDTTHQLTYVEPNTSLGLPEGYIDFVQNGDYLHLGYFTPLSAAVPKVFLTNGTWDVLDNTVSIDSKKGLLYYSSTANSSTQKNTYSIRLSDIIAVSTHGSLETPVSQPITQGHWNVLDESIKKQGQRDGSYTTSLSPGGNYIFVSYNGPSYPWSVVRRVDPSTLRVDPNFEKVISKNTDLAKKYASCGLPTVRYTTIKVGDYELNAKEIRPPNFDENAKNKYGVLFQVYGGPNSQLVTQDYSSDWHNAIAAQTSEPDMPFIVMVVDGRGTAHKGRSFRTVISRQLGTVEAQDQIKAAKYMQSLPYVNPDRIAIWGWSFGGHLTLRCLEAAPEVFKVGMSVAPVTNWRLYDSAYTERYLKTPQMNPHGYDDTRIHNYSSFHKTRLLIQHGTGDDNVHFQNTLDFVDRLQNANVKTFDMAVYTDSDHSIYTDNARSILYNRLTKFLFSSFKEIEAGSSSQK</sequence>
<dbReference type="Proteomes" id="UP001150538">
    <property type="component" value="Unassembled WGS sequence"/>
</dbReference>
<evidence type="ECO:0000313" key="16">
    <source>
        <dbReference type="EMBL" id="KAJ1918784.1"/>
    </source>
</evidence>
<evidence type="ECO:0000256" key="2">
    <source>
        <dbReference type="ARBA" id="ARBA00006150"/>
    </source>
</evidence>
<evidence type="ECO:0000256" key="5">
    <source>
        <dbReference type="ARBA" id="ARBA00022692"/>
    </source>
</evidence>
<evidence type="ECO:0000259" key="14">
    <source>
        <dbReference type="Pfam" id="PF00326"/>
    </source>
</evidence>
<comment type="subcellular location">
    <subcellularLocation>
        <location evidence="1">Vacuole membrane</location>
        <topology evidence="1">Single-pass type II membrane protein</topology>
    </subcellularLocation>
</comment>
<evidence type="ECO:0000313" key="17">
    <source>
        <dbReference type="Proteomes" id="UP001150538"/>
    </source>
</evidence>
<keyword evidence="5 13" id="KW-0812">Transmembrane</keyword>
<dbReference type="InterPro" id="IPR002469">
    <property type="entry name" value="Peptidase_S9B_N"/>
</dbReference>
<comment type="caution">
    <text evidence="16">The sequence shown here is derived from an EMBL/GenBank/DDBJ whole genome shotgun (WGS) entry which is preliminary data.</text>
</comment>
<dbReference type="OrthoDB" id="16520at2759"/>
<keyword evidence="9 13" id="KW-1133">Transmembrane helix</keyword>
<evidence type="ECO:0000256" key="6">
    <source>
        <dbReference type="ARBA" id="ARBA00022801"/>
    </source>
</evidence>
<keyword evidence="17" id="KW-1185">Reference proteome</keyword>
<keyword evidence="10 13" id="KW-0472">Membrane</keyword>
<keyword evidence="3" id="KW-0031">Aminopeptidase</keyword>
<evidence type="ECO:0000256" key="8">
    <source>
        <dbReference type="ARBA" id="ARBA00022968"/>
    </source>
</evidence>
<dbReference type="Pfam" id="PF00326">
    <property type="entry name" value="Peptidase_S9"/>
    <property type="match status" value="1"/>
</dbReference>
<evidence type="ECO:0000256" key="12">
    <source>
        <dbReference type="SAM" id="MobiDB-lite"/>
    </source>
</evidence>
<dbReference type="FunFam" id="3.40.50.1820:FF:000003">
    <property type="entry name" value="Dipeptidyl peptidase 4"/>
    <property type="match status" value="1"/>
</dbReference>
<feature type="region of interest" description="Disordered" evidence="12">
    <location>
        <begin position="1"/>
        <end position="41"/>
    </location>
</feature>
<feature type="transmembrane region" description="Helical" evidence="13">
    <location>
        <begin position="82"/>
        <end position="103"/>
    </location>
</feature>
<feature type="compositionally biased region" description="Polar residues" evidence="12">
    <location>
        <begin position="32"/>
        <end position="41"/>
    </location>
</feature>
<dbReference type="EMBL" id="JANBPU010000038">
    <property type="protein sequence ID" value="KAJ1918784.1"/>
    <property type="molecule type" value="Genomic_DNA"/>
</dbReference>
<evidence type="ECO:0000256" key="1">
    <source>
        <dbReference type="ARBA" id="ARBA00004576"/>
    </source>
</evidence>
<keyword evidence="7" id="KW-0720">Serine protease</keyword>
<dbReference type="InterPro" id="IPR050278">
    <property type="entry name" value="Serine_Prot_S9B/DPPIV"/>
</dbReference>
<evidence type="ECO:0000256" key="13">
    <source>
        <dbReference type="SAM" id="Phobius"/>
    </source>
</evidence>
<proteinExistence type="inferred from homology"/>
<feature type="compositionally biased region" description="Polar residues" evidence="12">
    <location>
        <begin position="10"/>
        <end position="23"/>
    </location>
</feature>
<keyword evidence="6 16" id="KW-0378">Hydrolase</keyword>